<evidence type="ECO:0000256" key="4">
    <source>
        <dbReference type="ARBA" id="ARBA00022837"/>
    </source>
</evidence>
<sequence length="586" mass="65285">MFCVKMALESHGWSPAKSAREPARSSLGELCCTRASGHSELSLVCRHKRNKGIPMTMRGSFASAYIKTLYPGLHTLSLVLTLVLFTGTIQADSRPNVILVMADDMGWAQTGYYGYPHMKTPNLDAMAENGLRMDRFYAGAPSCTPTRATVMTGRTNDRTGAFRVGHSINKQEKTLSTAFQEAGYATAHFGKWHLNQSGVDDHPLPKKDPHNPGLLGFDYWLSNTSGFDLGEFELSRNGKRETFNGEGSEIIVAEAVKYIRKQAKKKKPVFAVIWYSAPHGPWTASDEDIAPFLGKVDRTSANMLGEIVAIDRSIGHLRESLHDMGIADNTLIWFTSDNGGTANIDTEIIDDGEEREVIYPSNCSDRIDPNLTSLEARTLHNCYVGVDPDSSGHLRGFKKDFYEGGLRGSTVVEWPVGIEPRVSNFPSGTVDIFPTMIDIAGLSPDSINKIHDGISLAGVFKEEPARREQPLGFRASGGWMWLDNDWKIVRNPDYANEDKLIPYELYNIIGDPSEERNLIDTYPERAKQMYKQFRAWSLSVSRSALGSDYPEGRVLPTGRQPDPVIDDRRAMRIREWTAEVRDAEAH</sequence>
<name>A0A2A5WMY5_9GAMM</name>
<dbReference type="PANTHER" id="PTHR42693">
    <property type="entry name" value="ARYLSULFATASE FAMILY MEMBER"/>
    <property type="match status" value="1"/>
</dbReference>
<dbReference type="PANTHER" id="PTHR42693:SF53">
    <property type="entry name" value="ENDO-4-O-SULFATASE"/>
    <property type="match status" value="1"/>
</dbReference>
<evidence type="ECO:0000256" key="1">
    <source>
        <dbReference type="ARBA" id="ARBA00008779"/>
    </source>
</evidence>
<comment type="similarity">
    <text evidence="1">Belongs to the sulfatase family.</text>
</comment>
<dbReference type="GO" id="GO:0046872">
    <property type="term" value="F:metal ion binding"/>
    <property type="evidence" value="ECO:0007669"/>
    <property type="project" value="UniProtKB-KW"/>
</dbReference>
<dbReference type="Pfam" id="PF00884">
    <property type="entry name" value="Sulfatase"/>
    <property type="match status" value="1"/>
</dbReference>
<keyword evidence="4" id="KW-0106">Calcium</keyword>
<organism evidence="6 7">
    <name type="scientific">OM182 bacterium MED-G24</name>
    <dbReference type="NCBI Taxonomy" id="1986255"/>
    <lineage>
        <taxon>Bacteria</taxon>
        <taxon>Pseudomonadati</taxon>
        <taxon>Pseudomonadota</taxon>
        <taxon>Gammaproteobacteria</taxon>
        <taxon>OMG group</taxon>
        <taxon>OM182 clade</taxon>
    </lineage>
</organism>
<dbReference type="AlphaFoldDB" id="A0A2A5WMY5"/>
<evidence type="ECO:0000256" key="2">
    <source>
        <dbReference type="ARBA" id="ARBA00022723"/>
    </source>
</evidence>
<evidence type="ECO:0000259" key="5">
    <source>
        <dbReference type="Pfam" id="PF00884"/>
    </source>
</evidence>
<dbReference type="Gene3D" id="3.30.1120.10">
    <property type="match status" value="1"/>
</dbReference>
<dbReference type="SUPFAM" id="SSF53649">
    <property type="entry name" value="Alkaline phosphatase-like"/>
    <property type="match status" value="1"/>
</dbReference>
<dbReference type="EMBL" id="NTKD01000044">
    <property type="protein sequence ID" value="PDH37781.1"/>
    <property type="molecule type" value="Genomic_DNA"/>
</dbReference>
<keyword evidence="3" id="KW-0378">Hydrolase</keyword>
<dbReference type="Gene3D" id="3.40.720.10">
    <property type="entry name" value="Alkaline Phosphatase, subunit A"/>
    <property type="match status" value="1"/>
</dbReference>
<proteinExistence type="inferred from homology"/>
<dbReference type="InterPro" id="IPR024607">
    <property type="entry name" value="Sulfatase_CS"/>
</dbReference>
<reference evidence="6 7" key="1">
    <citation type="submission" date="2017-08" db="EMBL/GenBank/DDBJ databases">
        <title>Fine stratification of microbial communities through a metagenomic profile of the photic zone.</title>
        <authorList>
            <person name="Haro-Moreno J.M."/>
            <person name="Lopez-Perez M."/>
            <person name="De La Torre J."/>
            <person name="Picazo A."/>
            <person name="Camacho A."/>
            <person name="Rodriguez-Valera F."/>
        </authorList>
    </citation>
    <scope>NUCLEOTIDE SEQUENCE [LARGE SCALE GENOMIC DNA]</scope>
    <source>
        <strain evidence="6">MED-G24</strain>
    </source>
</reference>
<dbReference type="InterPro" id="IPR000917">
    <property type="entry name" value="Sulfatase_N"/>
</dbReference>
<evidence type="ECO:0000313" key="7">
    <source>
        <dbReference type="Proteomes" id="UP000219327"/>
    </source>
</evidence>
<dbReference type="InterPro" id="IPR017850">
    <property type="entry name" value="Alkaline_phosphatase_core_sf"/>
</dbReference>
<evidence type="ECO:0000256" key="3">
    <source>
        <dbReference type="ARBA" id="ARBA00022801"/>
    </source>
</evidence>
<dbReference type="InterPro" id="IPR050738">
    <property type="entry name" value="Sulfatase"/>
</dbReference>
<evidence type="ECO:0000313" key="6">
    <source>
        <dbReference type="EMBL" id="PDH37781.1"/>
    </source>
</evidence>
<dbReference type="PROSITE" id="PS00523">
    <property type="entry name" value="SULFATASE_1"/>
    <property type="match status" value="1"/>
</dbReference>
<gene>
    <name evidence="6" type="ORF">CNE99_07745</name>
</gene>
<dbReference type="Proteomes" id="UP000219327">
    <property type="component" value="Unassembled WGS sequence"/>
</dbReference>
<feature type="domain" description="Sulfatase N-terminal" evidence="5">
    <location>
        <begin position="95"/>
        <end position="441"/>
    </location>
</feature>
<comment type="caution">
    <text evidence="6">The sequence shown here is derived from an EMBL/GenBank/DDBJ whole genome shotgun (WGS) entry which is preliminary data.</text>
</comment>
<accession>A0A2A5WMY5</accession>
<dbReference type="GO" id="GO:0004065">
    <property type="term" value="F:arylsulfatase activity"/>
    <property type="evidence" value="ECO:0007669"/>
    <property type="project" value="TreeGrafter"/>
</dbReference>
<keyword evidence="2" id="KW-0479">Metal-binding</keyword>
<protein>
    <submittedName>
        <fullName evidence="6">N-acetylgalactosamine 6-sulfate sulfatase</fullName>
    </submittedName>
</protein>